<proteinExistence type="predicted"/>
<accession>A0A4Y2JZQ1</accession>
<evidence type="ECO:0000313" key="3">
    <source>
        <dbReference type="Proteomes" id="UP000499080"/>
    </source>
</evidence>
<feature type="compositionally biased region" description="Acidic residues" evidence="1">
    <location>
        <begin position="27"/>
        <end position="40"/>
    </location>
</feature>
<reference evidence="2 3" key="1">
    <citation type="journal article" date="2019" name="Sci. Rep.">
        <title>Orb-weaving spider Araneus ventricosus genome elucidates the spidroin gene catalogue.</title>
        <authorList>
            <person name="Kono N."/>
            <person name="Nakamura H."/>
            <person name="Ohtoshi R."/>
            <person name="Moran D.A.P."/>
            <person name="Shinohara A."/>
            <person name="Yoshida Y."/>
            <person name="Fujiwara M."/>
            <person name="Mori M."/>
            <person name="Tomita M."/>
            <person name="Arakawa K."/>
        </authorList>
    </citation>
    <scope>NUCLEOTIDE SEQUENCE [LARGE SCALE GENOMIC DNA]</scope>
</reference>
<sequence>MKRREIILPEQFSAVWEDFSRKRLAEDESDPSDVDGDVTEYSDSVINEEDKPVDEKYSNSNLVTNVCIIHRFNF</sequence>
<keyword evidence="3" id="KW-1185">Reference proteome</keyword>
<dbReference type="Proteomes" id="UP000499080">
    <property type="component" value="Unassembled WGS sequence"/>
</dbReference>
<dbReference type="EMBL" id="BGPR01003993">
    <property type="protein sequence ID" value="GBM94706.1"/>
    <property type="molecule type" value="Genomic_DNA"/>
</dbReference>
<gene>
    <name evidence="2" type="ORF">AVEN_16718_1</name>
</gene>
<protein>
    <submittedName>
        <fullName evidence="2">Uncharacterized protein</fullName>
    </submittedName>
</protein>
<evidence type="ECO:0000256" key="1">
    <source>
        <dbReference type="SAM" id="MobiDB-lite"/>
    </source>
</evidence>
<organism evidence="2 3">
    <name type="scientific">Araneus ventricosus</name>
    <name type="common">Orbweaver spider</name>
    <name type="synonym">Epeira ventricosa</name>
    <dbReference type="NCBI Taxonomy" id="182803"/>
    <lineage>
        <taxon>Eukaryota</taxon>
        <taxon>Metazoa</taxon>
        <taxon>Ecdysozoa</taxon>
        <taxon>Arthropoda</taxon>
        <taxon>Chelicerata</taxon>
        <taxon>Arachnida</taxon>
        <taxon>Araneae</taxon>
        <taxon>Araneomorphae</taxon>
        <taxon>Entelegynae</taxon>
        <taxon>Araneoidea</taxon>
        <taxon>Araneidae</taxon>
        <taxon>Araneus</taxon>
    </lineage>
</organism>
<dbReference type="AlphaFoldDB" id="A0A4Y2JZQ1"/>
<feature type="region of interest" description="Disordered" evidence="1">
    <location>
        <begin position="26"/>
        <end position="53"/>
    </location>
</feature>
<comment type="caution">
    <text evidence="2">The sequence shown here is derived from an EMBL/GenBank/DDBJ whole genome shotgun (WGS) entry which is preliminary data.</text>
</comment>
<evidence type="ECO:0000313" key="2">
    <source>
        <dbReference type="EMBL" id="GBM94706.1"/>
    </source>
</evidence>
<name>A0A4Y2JZQ1_ARAVE</name>